<dbReference type="Proteomes" id="UP001302745">
    <property type="component" value="Unassembled WGS sequence"/>
</dbReference>
<feature type="region of interest" description="Disordered" evidence="1">
    <location>
        <begin position="271"/>
        <end position="311"/>
    </location>
</feature>
<evidence type="ECO:0000313" key="2">
    <source>
        <dbReference type="EMBL" id="KAK4157366.1"/>
    </source>
</evidence>
<accession>A0AAN6VWD0</accession>
<protein>
    <submittedName>
        <fullName evidence="2">Uncharacterized protein</fullName>
    </submittedName>
</protein>
<comment type="caution">
    <text evidence="2">The sequence shown here is derived from an EMBL/GenBank/DDBJ whole genome shotgun (WGS) entry which is preliminary data.</text>
</comment>
<keyword evidence="3" id="KW-1185">Reference proteome</keyword>
<dbReference type="AlphaFoldDB" id="A0AAN6VWD0"/>
<feature type="compositionally biased region" description="Basic and acidic residues" evidence="1">
    <location>
        <begin position="274"/>
        <end position="291"/>
    </location>
</feature>
<evidence type="ECO:0000313" key="3">
    <source>
        <dbReference type="Proteomes" id="UP001302745"/>
    </source>
</evidence>
<proteinExistence type="predicted"/>
<organism evidence="2 3">
    <name type="scientific">Chaetomidium leptoderma</name>
    <dbReference type="NCBI Taxonomy" id="669021"/>
    <lineage>
        <taxon>Eukaryota</taxon>
        <taxon>Fungi</taxon>
        <taxon>Dikarya</taxon>
        <taxon>Ascomycota</taxon>
        <taxon>Pezizomycotina</taxon>
        <taxon>Sordariomycetes</taxon>
        <taxon>Sordariomycetidae</taxon>
        <taxon>Sordariales</taxon>
        <taxon>Chaetomiaceae</taxon>
        <taxon>Chaetomidium</taxon>
    </lineage>
</organism>
<reference evidence="2" key="1">
    <citation type="journal article" date="2023" name="Mol. Phylogenet. Evol.">
        <title>Genome-scale phylogeny and comparative genomics of the fungal order Sordariales.</title>
        <authorList>
            <person name="Hensen N."/>
            <person name="Bonometti L."/>
            <person name="Westerberg I."/>
            <person name="Brannstrom I.O."/>
            <person name="Guillou S."/>
            <person name="Cros-Aarteil S."/>
            <person name="Calhoun S."/>
            <person name="Haridas S."/>
            <person name="Kuo A."/>
            <person name="Mondo S."/>
            <person name="Pangilinan J."/>
            <person name="Riley R."/>
            <person name="LaButti K."/>
            <person name="Andreopoulos B."/>
            <person name="Lipzen A."/>
            <person name="Chen C."/>
            <person name="Yan M."/>
            <person name="Daum C."/>
            <person name="Ng V."/>
            <person name="Clum A."/>
            <person name="Steindorff A."/>
            <person name="Ohm R.A."/>
            <person name="Martin F."/>
            <person name="Silar P."/>
            <person name="Natvig D.O."/>
            <person name="Lalanne C."/>
            <person name="Gautier V."/>
            <person name="Ament-Velasquez S.L."/>
            <person name="Kruys A."/>
            <person name="Hutchinson M.I."/>
            <person name="Powell A.J."/>
            <person name="Barry K."/>
            <person name="Miller A.N."/>
            <person name="Grigoriev I.V."/>
            <person name="Debuchy R."/>
            <person name="Gladieux P."/>
            <person name="Hiltunen Thoren M."/>
            <person name="Johannesson H."/>
        </authorList>
    </citation>
    <scope>NUCLEOTIDE SEQUENCE</scope>
    <source>
        <strain evidence="2">CBS 538.74</strain>
    </source>
</reference>
<evidence type="ECO:0000256" key="1">
    <source>
        <dbReference type="SAM" id="MobiDB-lite"/>
    </source>
</evidence>
<sequence>MSRPNVGNLVVYSQEGDDDVVLPSTSTRYRIVEAIVHLALSLLETARGRRVWLTGSSRRRPPPPHIYRDSLANMPYWIQRFLQSMRENFPPISISGGFNGEAAASKYDWGQDMNDYDAGGAGVLYVSEAIISNMTHVRQQASASTGSSYELFKFQMTISVAHEIVHFLTGFITGTILPDTPPAVTAVPYNDRGDVGEAGRYWESMFLGGFVECWSSTSDPLGPRQAGLPYLFNAGSKQSATGQQVSMSYVEEFLNEQFTFPIRASSRARPVTRRALERGGSRETTHLRELPSFRAAGRANSPTPSQAAAGTPSRFRRINFYSR</sequence>
<reference evidence="2" key="2">
    <citation type="submission" date="2023-05" db="EMBL/GenBank/DDBJ databases">
        <authorList>
            <consortium name="Lawrence Berkeley National Laboratory"/>
            <person name="Steindorff A."/>
            <person name="Hensen N."/>
            <person name="Bonometti L."/>
            <person name="Westerberg I."/>
            <person name="Brannstrom I.O."/>
            <person name="Guillou S."/>
            <person name="Cros-Aarteil S."/>
            <person name="Calhoun S."/>
            <person name="Haridas S."/>
            <person name="Kuo A."/>
            <person name="Mondo S."/>
            <person name="Pangilinan J."/>
            <person name="Riley R."/>
            <person name="Labutti K."/>
            <person name="Andreopoulos B."/>
            <person name="Lipzen A."/>
            <person name="Chen C."/>
            <person name="Yanf M."/>
            <person name="Daum C."/>
            <person name="Ng V."/>
            <person name="Clum A."/>
            <person name="Ohm R."/>
            <person name="Martin F."/>
            <person name="Silar P."/>
            <person name="Natvig D."/>
            <person name="Lalanne C."/>
            <person name="Gautier V."/>
            <person name="Ament-Velasquez S.L."/>
            <person name="Kruys A."/>
            <person name="Hutchinson M.I."/>
            <person name="Powell A.J."/>
            <person name="Barry K."/>
            <person name="Miller A.N."/>
            <person name="Grigoriev I.V."/>
            <person name="Debuchy R."/>
            <person name="Gladieux P."/>
            <person name="Thoren M.H."/>
            <person name="Johannesson H."/>
        </authorList>
    </citation>
    <scope>NUCLEOTIDE SEQUENCE</scope>
    <source>
        <strain evidence="2">CBS 538.74</strain>
    </source>
</reference>
<gene>
    <name evidence="2" type="ORF">C8A00DRAFT_40211</name>
</gene>
<dbReference type="EMBL" id="MU856851">
    <property type="protein sequence ID" value="KAK4157366.1"/>
    <property type="molecule type" value="Genomic_DNA"/>
</dbReference>
<name>A0AAN6VWD0_9PEZI</name>